<evidence type="ECO:0000313" key="1">
    <source>
        <dbReference type="EMBL" id="KAJ7730571.1"/>
    </source>
</evidence>
<gene>
    <name evidence="1" type="ORF">B0H16DRAFT_1469542</name>
</gene>
<dbReference type="AlphaFoldDB" id="A0AAD7MTZ4"/>
<keyword evidence="2" id="KW-1185">Reference proteome</keyword>
<protein>
    <submittedName>
        <fullName evidence="1">Uncharacterized protein</fullName>
    </submittedName>
</protein>
<dbReference type="Proteomes" id="UP001215598">
    <property type="component" value="Unassembled WGS sequence"/>
</dbReference>
<sequence>MLPGLLSFRFRGAILGCRRRASKIRVTSFAGGLGWRGKRPTGSSSDCIGISVDGLNMMGDTPVALEGTRTARPWARKSSAKRELGKWNVEPAHNHRQLTMQCSHRVSGQSTHRRNRENGAAYACETLEEIETKLPTLPWDYPYVLEESTPQAVRKVADMIEEIEEDSENNLPTLPWDHPLLFEPESDFTQAGVEDSDSEEEIFYDARDDLEDSGDWHQGHDNSNLCFECYADDQAYEPIWHAPVNILDEYARTPKRRTQWGQAPNITEYSVVSLHSSQRRVSKMNEADPQGINDEALDEAIEFMHMRPEEDEARGPAPGGGTSTMAKMLCGGPEGGRGTRRGRIVAQSIRVPGLSYDLVPAL</sequence>
<reference evidence="1" key="1">
    <citation type="submission" date="2023-03" db="EMBL/GenBank/DDBJ databases">
        <title>Massive genome expansion in bonnet fungi (Mycena s.s.) driven by repeated elements and novel gene families across ecological guilds.</title>
        <authorList>
            <consortium name="Lawrence Berkeley National Laboratory"/>
            <person name="Harder C.B."/>
            <person name="Miyauchi S."/>
            <person name="Viragh M."/>
            <person name="Kuo A."/>
            <person name="Thoen E."/>
            <person name="Andreopoulos B."/>
            <person name="Lu D."/>
            <person name="Skrede I."/>
            <person name="Drula E."/>
            <person name="Henrissat B."/>
            <person name="Morin E."/>
            <person name="Kohler A."/>
            <person name="Barry K."/>
            <person name="LaButti K."/>
            <person name="Morin E."/>
            <person name="Salamov A."/>
            <person name="Lipzen A."/>
            <person name="Mereny Z."/>
            <person name="Hegedus B."/>
            <person name="Baldrian P."/>
            <person name="Stursova M."/>
            <person name="Weitz H."/>
            <person name="Taylor A."/>
            <person name="Grigoriev I.V."/>
            <person name="Nagy L.G."/>
            <person name="Martin F."/>
            <person name="Kauserud H."/>
        </authorList>
    </citation>
    <scope>NUCLEOTIDE SEQUENCE</scope>
    <source>
        <strain evidence="1">CBHHK182m</strain>
    </source>
</reference>
<organism evidence="1 2">
    <name type="scientific">Mycena metata</name>
    <dbReference type="NCBI Taxonomy" id="1033252"/>
    <lineage>
        <taxon>Eukaryota</taxon>
        <taxon>Fungi</taxon>
        <taxon>Dikarya</taxon>
        <taxon>Basidiomycota</taxon>
        <taxon>Agaricomycotina</taxon>
        <taxon>Agaricomycetes</taxon>
        <taxon>Agaricomycetidae</taxon>
        <taxon>Agaricales</taxon>
        <taxon>Marasmiineae</taxon>
        <taxon>Mycenaceae</taxon>
        <taxon>Mycena</taxon>
    </lineage>
</organism>
<accession>A0AAD7MTZ4</accession>
<dbReference type="EMBL" id="JARKIB010000158">
    <property type="protein sequence ID" value="KAJ7730571.1"/>
    <property type="molecule type" value="Genomic_DNA"/>
</dbReference>
<comment type="caution">
    <text evidence="1">The sequence shown here is derived from an EMBL/GenBank/DDBJ whole genome shotgun (WGS) entry which is preliminary data.</text>
</comment>
<name>A0AAD7MTZ4_9AGAR</name>
<proteinExistence type="predicted"/>
<evidence type="ECO:0000313" key="2">
    <source>
        <dbReference type="Proteomes" id="UP001215598"/>
    </source>
</evidence>